<name>A0ACC2L3M4_PERAE</name>
<evidence type="ECO:0000313" key="1">
    <source>
        <dbReference type="EMBL" id="KAJ8628044.1"/>
    </source>
</evidence>
<accession>A0ACC2L3M4</accession>
<proteinExistence type="predicted"/>
<organism evidence="1 2">
    <name type="scientific">Persea americana</name>
    <name type="common">Avocado</name>
    <dbReference type="NCBI Taxonomy" id="3435"/>
    <lineage>
        <taxon>Eukaryota</taxon>
        <taxon>Viridiplantae</taxon>
        <taxon>Streptophyta</taxon>
        <taxon>Embryophyta</taxon>
        <taxon>Tracheophyta</taxon>
        <taxon>Spermatophyta</taxon>
        <taxon>Magnoliopsida</taxon>
        <taxon>Magnoliidae</taxon>
        <taxon>Laurales</taxon>
        <taxon>Lauraceae</taxon>
        <taxon>Persea</taxon>
    </lineage>
</organism>
<keyword evidence="2" id="KW-1185">Reference proteome</keyword>
<gene>
    <name evidence="1" type="ORF">MRB53_021351</name>
</gene>
<dbReference type="EMBL" id="CM056814">
    <property type="protein sequence ID" value="KAJ8628044.1"/>
    <property type="molecule type" value="Genomic_DNA"/>
</dbReference>
<evidence type="ECO:0000313" key="2">
    <source>
        <dbReference type="Proteomes" id="UP001234297"/>
    </source>
</evidence>
<reference evidence="1 2" key="1">
    <citation type="journal article" date="2022" name="Hortic Res">
        <title>A haplotype resolved chromosomal level avocado genome allows analysis of novel avocado genes.</title>
        <authorList>
            <person name="Nath O."/>
            <person name="Fletcher S.J."/>
            <person name="Hayward A."/>
            <person name="Shaw L.M."/>
            <person name="Masouleh A.K."/>
            <person name="Furtado A."/>
            <person name="Henry R.J."/>
            <person name="Mitter N."/>
        </authorList>
    </citation>
    <scope>NUCLEOTIDE SEQUENCE [LARGE SCALE GENOMIC DNA]</scope>
    <source>
        <strain evidence="2">cv. Hass</strain>
    </source>
</reference>
<sequence>MGRCGRLPAFTGMAPSPEVKQSRAGLVPAVLSLSPAACTALLGCGGFRALAKDGSSIFSSDVTILDKGTFNLYVPHKVTHAHEATTAFPWPRSACNERGSSPFFFVYDARREPDWGSSKNSRSERYKTLTRNPICR</sequence>
<comment type="caution">
    <text evidence="1">The sequence shown here is derived from an EMBL/GenBank/DDBJ whole genome shotgun (WGS) entry which is preliminary data.</text>
</comment>
<dbReference type="Proteomes" id="UP001234297">
    <property type="component" value="Chromosome 6"/>
</dbReference>
<protein>
    <submittedName>
        <fullName evidence="1">Uncharacterized protein</fullName>
    </submittedName>
</protein>